<dbReference type="GO" id="GO:0001664">
    <property type="term" value="F:G protein-coupled receptor binding"/>
    <property type="evidence" value="ECO:0007669"/>
    <property type="project" value="InterPro"/>
</dbReference>
<dbReference type="AlphaFoldDB" id="A0A7R9BV47"/>
<dbReference type="EMBL" id="CAJPEX010003529">
    <property type="protein sequence ID" value="CAG0922297.1"/>
    <property type="molecule type" value="Genomic_DNA"/>
</dbReference>
<accession>A0A7R9BV47</accession>
<name>A0A7R9BV47_9CRUS</name>
<evidence type="ECO:0000313" key="2">
    <source>
        <dbReference type="Proteomes" id="UP000678499"/>
    </source>
</evidence>
<gene>
    <name evidence="1" type="ORF">NMOB1V02_LOCUS9776</name>
</gene>
<proteinExistence type="predicted"/>
<reference evidence="1" key="1">
    <citation type="submission" date="2020-11" db="EMBL/GenBank/DDBJ databases">
        <authorList>
            <person name="Tran Van P."/>
        </authorList>
    </citation>
    <scope>NUCLEOTIDE SEQUENCE</scope>
</reference>
<protein>
    <submittedName>
        <fullName evidence="1">Uncharacterized protein</fullName>
    </submittedName>
</protein>
<evidence type="ECO:0000313" key="1">
    <source>
        <dbReference type="EMBL" id="CAD7282145.1"/>
    </source>
</evidence>
<dbReference type="GO" id="GO:0005184">
    <property type="term" value="F:neuropeptide hormone activity"/>
    <property type="evidence" value="ECO:0007669"/>
    <property type="project" value="InterPro"/>
</dbReference>
<dbReference type="GO" id="GO:0031395">
    <property type="term" value="C:bursicon neuropeptide hormone complex"/>
    <property type="evidence" value="ECO:0007669"/>
    <property type="project" value="InterPro"/>
</dbReference>
<dbReference type="OrthoDB" id="786951at2759"/>
<sequence length="173" mass="18574">MELLGPAADAFCNLAGGGVVAGSRSVTMPLGAAALLVWCLLASRASGAAAMGTPYNNPTEFPEGSCQTIASTVLVEKQVVDDNGHVIRRCESELPVSKCEGACYSQSQPSLRYPSLYKKMCLCCKEEQLRDRRVTLNRCYNPEGERIVGTDGYLEVEIQEPVGCACRVCQTMA</sequence>
<dbReference type="GO" id="GO:0007186">
    <property type="term" value="P:G protein-coupled receptor signaling pathway"/>
    <property type="evidence" value="ECO:0007669"/>
    <property type="project" value="TreeGrafter"/>
</dbReference>
<dbReference type="EMBL" id="OA885566">
    <property type="protein sequence ID" value="CAD7282145.1"/>
    <property type="molecule type" value="Genomic_DNA"/>
</dbReference>
<dbReference type="PANTHER" id="PTHR41151:SF1">
    <property type="entry name" value="PARTNER OF BURSICON"/>
    <property type="match status" value="1"/>
</dbReference>
<dbReference type="Proteomes" id="UP000678499">
    <property type="component" value="Unassembled WGS sequence"/>
</dbReference>
<dbReference type="PANTHER" id="PTHR41151">
    <property type="entry name" value="PARTNER OF BURSICON"/>
    <property type="match status" value="1"/>
</dbReference>
<organism evidence="1">
    <name type="scientific">Notodromas monacha</name>
    <dbReference type="NCBI Taxonomy" id="399045"/>
    <lineage>
        <taxon>Eukaryota</taxon>
        <taxon>Metazoa</taxon>
        <taxon>Ecdysozoa</taxon>
        <taxon>Arthropoda</taxon>
        <taxon>Crustacea</taxon>
        <taxon>Oligostraca</taxon>
        <taxon>Ostracoda</taxon>
        <taxon>Podocopa</taxon>
        <taxon>Podocopida</taxon>
        <taxon>Cypridocopina</taxon>
        <taxon>Cypridoidea</taxon>
        <taxon>Cyprididae</taxon>
        <taxon>Notodromas</taxon>
    </lineage>
</organism>
<keyword evidence="2" id="KW-1185">Reference proteome</keyword>
<dbReference type="InterPro" id="IPR034441">
    <property type="entry name" value="Bursicon_suB"/>
</dbReference>